<organism evidence="1 2">
    <name type="scientific">Ostreobium quekettii</name>
    <dbReference type="NCBI Taxonomy" id="121088"/>
    <lineage>
        <taxon>Eukaryota</taxon>
        <taxon>Viridiplantae</taxon>
        <taxon>Chlorophyta</taxon>
        <taxon>core chlorophytes</taxon>
        <taxon>Ulvophyceae</taxon>
        <taxon>TCBD clade</taxon>
        <taxon>Bryopsidales</taxon>
        <taxon>Ostreobineae</taxon>
        <taxon>Ostreobiaceae</taxon>
        <taxon>Ostreobium</taxon>
    </lineage>
</organism>
<sequence>MARRCRLNDMPRECLSAILAILDARCFANACISCRAFLEASKLKESLKPAVEWKRAKYQLKQSAIRLLSAGSDEERYGNSRAVEGEVAALEDKIQDQCSDVRLGVRHSVLLRNIDRYLDGLRCPRDVAENLLDVDGYYPVYERCTVEGGHCRYRGIVDIDATGMASVSLNISVTPAKRGQRRAAACYRVTVAFGHSERDPHGQYGGGYMQRHGGAFRADVPCDALDGAPRPFAFVERSERCVMDALTRIIGVEELDSTVFMRWLAALVSSHPKRWCPLEPDESENSVVTWCGESV</sequence>
<comment type="caution">
    <text evidence="1">The sequence shown here is derived from an EMBL/GenBank/DDBJ whole genome shotgun (WGS) entry which is preliminary data.</text>
</comment>
<reference evidence="1" key="1">
    <citation type="submission" date="2020-12" db="EMBL/GenBank/DDBJ databases">
        <authorList>
            <person name="Iha C."/>
        </authorList>
    </citation>
    <scope>NUCLEOTIDE SEQUENCE</scope>
</reference>
<dbReference type="AlphaFoldDB" id="A0A8S1IT78"/>
<name>A0A8S1IT78_9CHLO</name>
<proteinExistence type="predicted"/>
<evidence type="ECO:0000313" key="1">
    <source>
        <dbReference type="EMBL" id="CAD7698087.1"/>
    </source>
</evidence>
<keyword evidence="2" id="KW-1185">Reference proteome</keyword>
<evidence type="ECO:0000313" key="2">
    <source>
        <dbReference type="Proteomes" id="UP000708148"/>
    </source>
</evidence>
<gene>
    <name evidence="1" type="ORF">OSTQU699_LOCUS3448</name>
</gene>
<accession>A0A8S1IT78</accession>
<dbReference type="InterPro" id="IPR036047">
    <property type="entry name" value="F-box-like_dom_sf"/>
</dbReference>
<dbReference type="EMBL" id="CAJHUC010000757">
    <property type="protein sequence ID" value="CAD7698087.1"/>
    <property type="molecule type" value="Genomic_DNA"/>
</dbReference>
<evidence type="ECO:0008006" key="3">
    <source>
        <dbReference type="Google" id="ProtNLM"/>
    </source>
</evidence>
<dbReference type="SUPFAM" id="SSF81383">
    <property type="entry name" value="F-box domain"/>
    <property type="match status" value="1"/>
</dbReference>
<protein>
    <recommendedName>
        <fullName evidence="3">F-box domain-containing protein</fullName>
    </recommendedName>
</protein>
<dbReference type="Proteomes" id="UP000708148">
    <property type="component" value="Unassembled WGS sequence"/>
</dbReference>